<dbReference type="InterPro" id="IPR003758">
    <property type="entry name" value="LpxK"/>
</dbReference>
<evidence type="ECO:0000256" key="3">
    <source>
        <dbReference type="ARBA" id="ARBA00012071"/>
    </source>
</evidence>
<dbReference type="STRING" id="388950.GCA_001611675_03875"/>
<evidence type="ECO:0000256" key="7">
    <source>
        <dbReference type="ARBA" id="ARBA00022679"/>
    </source>
</evidence>
<proteinExistence type="inferred from homology"/>
<accession>A0A1I7G5R8</accession>
<dbReference type="AlphaFoldDB" id="A0A1I7G5R8"/>
<dbReference type="EC" id="2.7.1.130" evidence="3 13"/>
<evidence type="ECO:0000256" key="11">
    <source>
        <dbReference type="ARBA" id="ARBA00023098"/>
    </source>
</evidence>
<dbReference type="NCBIfam" id="TIGR00682">
    <property type="entry name" value="lpxK"/>
    <property type="match status" value="1"/>
</dbReference>
<gene>
    <name evidence="13" type="primary">lpxK</name>
    <name evidence="14" type="ORF">SAMN04487941_0740</name>
</gene>
<keyword evidence="6 13" id="KW-0441">Lipid A biosynthesis</keyword>
<comment type="function">
    <text evidence="1 13">Transfers the gamma-phosphate of ATP to the 4'-position of a tetraacyldisaccharide 1-phosphate intermediate (termed DS-1-P) to form tetraacyldisaccharide 1,4'-bis-phosphate (lipid IVA).</text>
</comment>
<keyword evidence="9 13" id="KW-0418">Kinase</keyword>
<dbReference type="Pfam" id="PF02606">
    <property type="entry name" value="LpxK"/>
    <property type="match status" value="1"/>
</dbReference>
<keyword evidence="5 13" id="KW-0444">Lipid biosynthesis</keyword>
<evidence type="ECO:0000256" key="9">
    <source>
        <dbReference type="ARBA" id="ARBA00022777"/>
    </source>
</evidence>
<evidence type="ECO:0000256" key="10">
    <source>
        <dbReference type="ARBA" id="ARBA00022840"/>
    </source>
</evidence>
<dbReference type="GO" id="GO:0005524">
    <property type="term" value="F:ATP binding"/>
    <property type="evidence" value="ECO:0007669"/>
    <property type="project" value="UniProtKB-UniRule"/>
</dbReference>
<dbReference type="RefSeq" id="WP_068839692.1">
    <property type="nucleotide sequence ID" value="NZ_BMXC01000001.1"/>
</dbReference>
<dbReference type="InterPro" id="IPR027417">
    <property type="entry name" value="P-loop_NTPase"/>
</dbReference>
<reference evidence="15" key="1">
    <citation type="submission" date="2016-10" db="EMBL/GenBank/DDBJ databases">
        <authorList>
            <person name="Varghese N."/>
        </authorList>
    </citation>
    <scope>NUCLEOTIDE SEQUENCE [LARGE SCALE GENOMIC DNA]</scope>
    <source>
        <strain evidence="15">DSM 18820</strain>
    </source>
</reference>
<evidence type="ECO:0000313" key="15">
    <source>
        <dbReference type="Proteomes" id="UP000182491"/>
    </source>
</evidence>
<dbReference type="GO" id="GO:0009245">
    <property type="term" value="P:lipid A biosynthetic process"/>
    <property type="evidence" value="ECO:0007669"/>
    <property type="project" value="UniProtKB-UniRule"/>
</dbReference>
<evidence type="ECO:0000256" key="4">
    <source>
        <dbReference type="ARBA" id="ARBA00016436"/>
    </source>
</evidence>
<evidence type="ECO:0000256" key="5">
    <source>
        <dbReference type="ARBA" id="ARBA00022516"/>
    </source>
</evidence>
<dbReference type="PANTHER" id="PTHR42724">
    <property type="entry name" value="TETRAACYLDISACCHARIDE 4'-KINASE"/>
    <property type="match status" value="1"/>
</dbReference>
<dbReference type="OrthoDB" id="9766423at2"/>
<evidence type="ECO:0000256" key="1">
    <source>
        <dbReference type="ARBA" id="ARBA00002274"/>
    </source>
</evidence>
<evidence type="ECO:0000313" key="14">
    <source>
        <dbReference type="EMBL" id="SFU43784.1"/>
    </source>
</evidence>
<comment type="pathway">
    <text evidence="2 13">Glycolipid biosynthesis; lipid IV(A) biosynthesis; lipid IV(A) from (3R)-3-hydroxytetradecanoyl-[acyl-carrier-protein] and UDP-N-acetyl-alpha-D-glucosamine: step 6/6.</text>
</comment>
<feature type="binding site" evidence="13">
    <location>
        <begin position="48"/>
        <end position="55"/>
    </location>
    <ligand>
        <name>ATP</name>
        <dbReference type="ChEBI" id="CHEBI:30616"/>
    </ligand>
</feature>
<keyword evidence="15" id="KW-1185">Reference proteome</keyword>
<organism evidence="14 15">
    <name type="scientific">Pontibacter akesuensis</name>
    <dbReference type="NCBI Taxonomy" id="388950"/>
    <lineage>
        <taxon>Bacteria</taxon>
        <taxon>Pseudomonadati</taxon>
        <taxon>Bacteroidota</taxon>
        <taxon>Cytophagia</taxon>
        <taxon>Cytophagales</taxon>
        <taxon>Hymenobacteraceae</taxon>
        <taxon>Pontibacter</taxon>
    </lineage>
</organism>
<evidence type="ECO:0000256" key="2">
    <source>
        <dbReference type="ARBA" id="ARBA00004870"/>
    </source>
</evidence>
<dbReference type="PANTHER" id="PTHR42724:SF1">
    <property type="entry name" value="TETRAACYLDISACCHARIDE 4'-KINASE, MITOCHONDRIAL-RELATED"/>
    <property type="match status" value="1"/>
</dbReference>
<keyword evidence="8 13" id="KW-0547">Nucleotide-binding</keyword>
<keyword evidence="7 13" id="KW-0808">Transferase</keyword>
<keyword evidence="11 13" id="KW-0443">Lipid metabolism</keyword>
<dbReference type="GO" id="GO:0005886">
    <property type="term" value="C:plasma membrane"/>
    <property type="evidence" value="ECO:0007669"/>
    <property type="project" value="TreeGrafter"/>
</dbReference>
<name>A0A1I7G5R8_9BACT</name>
<evidence type="ECO:0000256" key="6">
    <source>
        <dbReference type="ARBA" id="ARBA00022556"/>
    </source>
</evidence>
<comment type="similarity">
    <text evidence="13">Belongs to the LpxK family.</text>
</comment>
<dbReference type="GO" id="GO:0009244">
    <property type="term" value="P:lipopolysaccharide core region biosynthetic process"/>
    <property type="evidence" value="ECO:0007669"/>
    <property type="project" value="TreeGrafter"/>
</dbReference>
<dbReference type="EMBL" id="FPCA01000001">
    <property type="protein sequence ID" value="SFU43784.1"/>
    <property type="molecule type" value="Genomic_DNA"/>
</dbReference>
<dbReference type="SUPFAM" id="SSF52540">
    <property type="entry name" value="P-loop containing nucleoside triphosphate hydrolases"/>
    <property type="match status" value="1"/>
</dbReference>
<evidence type="ECO:0000256" key="8">
    <source>
        <dbReference type="ARBA" id="ARBA00022741"/>
    </source>
</evidence>
<dbReference type="UniPathway" id="UPA00359">
    <property type="reaction ID" value="UER00482"/>
</dbReference>
<protein>
    <recommendedName>
        <fullName evidence="4 13">Tetraacyldisaccharide 4'-kinase</fullName>
        <ecNumber evidence="3 13">2.7.1.130</ecNumber>
    </recommendedName>
    <alternativeName>
        <fullName evidence="12 13">Lipid A 4'-kinase</fullName>
    </alternativeName>
</protein>
<evidence type="ECO:0000256" key="12">
    <source>
        <dbReference type="ARBA" id="ARBA00029757"/>
    </source>
</evidence>
<dbReference type="GO" id="GO:0009029">
    <property type="term" value="F:lipid-A 4'-kinase activity"/>
    <property type="evidence" value="ECO:0007669"/>
    <property type="project" value="UniProtKB-UniRule"/>
</dbReference>
<sequence length="348" mass="38691">MQKTAQILFRPFSQLYGGITRLRNYLYDQRLLASTRFGLPVLAVGNLTVGGTGKTPHVEYLLRLLQPYKVATLSRGYKRQSKGFILADAQATPAIIGDEPYQYHADFKEVAVAVCEQRVKGIAELQARVPELDVIVLDDAMQHRPVQPSLNILISDFNRPFYKDFVLPAGRLREPRSGAKRADAVIVSKCPPMLNQQEQEKIKQQVARYTSAGVPVFFSTFAYGQPVRIGSSNNLSVKVILVTGIANDKPLKQYLTAQNMQVVEHLAFPDHHTYTAENLRSLQRLLQNPANAGAAILTTRKDAVKLTDASLKSLTEQLPVFYVPIEVQFLADQAAFDGLVLGHVQDFA</sequence>
<dbReference type="HAMAP" id="MF_00409">
    <property type="entry name" value="LpxK"/>
    <property type="match status" value="1"/>
</dbReference>
<comment type="catalytic activity">
    <reaction evidence="13">
        <text>a lipid A disaccharide + ATP = a lipid IVA + ADP + H(+)</text>
        <dbReference type="Rhea" id="RHEA:67840"/>
        <dbReference type="ChEBI" id="CHEBI:15378"/>
        <dbReference type="ChEBI" id="CHEBI:30616"/>
        <dbReference type="ChEBI" id="CHEBI:176343"/>
        <dbReference type="ChEBI" id="CHEBI:176425"/>
        <dbReference type="ChEBI" id="CHEBI:456216"/>
        <dbReference type="EC" id="2.7.1.130"/>
    </reaction>
</comment>
<evidence type="ECO:0000256" key="13">
    <source>
        <dbReference type="HAMAP-Rule" id="MF_00409"/>
    </source>
</evidence>
<keyword evidence="10 13" id="KW-0067">ATP-binding</keyword>
<dbReference type="Proteomes" id="UP000182491">
    <property type="component" value="Unassembled WGS sequence"/>
</dbReference>